<dbReference type="EMBL" id="ASPP01024680">
    <property type="protein sequence ID" value="ETO08807.1"/>
    <property type="molecule type" value="Genomic_DNA"/>
</dbReference>
<protein>
    <submittedName>
        <fullName evidence="3">Uncharacterized protein</fullName>
    </submittedName>
</protein>
<dbReference type="Proteomes" id="UP000023152">
    <property type="component" value="Unassembled WGS sequence"/>
</dbReference>
<accession>X6M5R3</accession>
<reference evidence="3 4" key="1">
    <citation type="journal article" date="2013" name="Curr. Biol.">
        <title>The Genome of the Foraminiferan Reticulomyxa filosa.</title>
        <authorList>
            <person name="Glockner G."/>
            <person name="Hulsmann N."/>
            <person name="Schleicher M."/>
            <person name="Noegel A.A."/>
            <person name="Eichinger L."/>
            <person name="Gallinger C."/>
            <person name="Pawlowski J."/>
            <person name="Sierra R."/>
            <person name="Euteneuer U."/>
            <person name="Pillet L."/>
            <person name="Moustafa A."/>
            <person name="Platzer M."/>
            <person name="Groth M."/>
            <person name="Szafranski K."/>
            <person name="Schliwa M."/>
        </authorList>
    </citation>
    <scope>NUCLEOTIDE SEQUENCE [LARGE SCALE GENOMIC DNA]</scope>
</reference>
<evidence type="ECO:0000313" key="3">
    <source>
        <dbReference type="EMBL" id="ETO08807.1"/>
    </source>
</evidence>
<feature type="transmembrane region" description="Helical" evidence="2">
    <location>
        <begin position="222"/>
        <end position="241"/>
    </location>
</feature>
<sequence length="243" mass="28263">MGNSVDATANKEKKASNRTKKRRNSKSKFSKNELKTTMKANNRYTSLASVVSNTNKKKRTSFSNTNLHDEGDMKLPLLVSGEVIPKYTTIQNEDIVYIPNKMELYDKELKNVPNNNTFDKKTKKSKEVRNGWEGIFGHHYFEIKNPVLKLLALSTVVTMGTVMLYRTGWRQYNDTNERVYFNDNFAFIILQIFVGFNLLVVFVWPFHLFTHRPPQDFRRGRLLMIIMGVPWILLIVASRVFDV</sequence>
<feature type="region of interest" description="Disordered" evidence="1">
    <location>
        <begin position="1"/>
        <end position="37"/>
    </location>
</feature>
<keyword evidence="2" id="KW-1133">Transmembrane helix</keyword>
<organism evidence="3 4">
    <name type="scientific">Reticulomyxa filosa</name>
    <dbReference type="NCBI Taxonomy" id="46433"/>
    <lineage>
        <taxon>Eukaryota</taxon>
        <taxon>Sar</taxon>
        <taxon>Rhizaria</taxon>
        <taxon>Retaria</taxon>
        <taxon>Foraminifera</taxon>
        <taxon>Monothalamids</taxon>
        <taxon>Reticulomyxidae</taxon>
        <taxon>Reticulomyxa</taxon>
    </lineage>
</organism>
<keyword evidence="2" id="KW-0472">Membrane</keyword>
<gene>
    <name evidence="3" type="ORF">RFI_28581</name>
</gene>
<evidence type="ECO:0000313" key="4">
    <source>
        <dbReference type="Proteomes" id="UP000023152"/>
    </source>
</evidence>
<evidence type="ECO:0000256" key="2">
    <source>
        <dbReference type="SAM" id="Phobius"/>
    </source>
</evidence>
<feature type="transmembrane region" description="Helical" evidence="2">
    <location>
        <begin position="185"/>
        <end position="210"/>
    </location>
</feature>
<keyword evidence="2" id="KW-0812">Transmembrane</keyword>
<feature type="transmembrane region" description="Helical" evidence="2">
    <location>
        <begin position="147"/>
        <end position="165"/>
    </location>
</feature>
<keyword evidence="4" id="KW-1185">Reference proteome</keyword>
<evidence type="ECO:0000256" key="1">
    <source>
        <dbReference type="SAM" id="MobiDB-lite"/>
    </source>
</evidence>
<dbReference type="AlphaFoldDB" id="X6M5R3"/>
<proteinExistence type="predicted"/>
<comment type="caution">
    <text evidence="3">The sequence shown here is derived from an EMBL/GenBank/DDBJ whole genome shotgun (WGS) entry which is preliminary data.</text>
</comment>
<name>X6M5R3_RETFI</name>
<feature type="compositionally biased region" description="Basic residues" evidence="1">
    <location>
        <begin position="16"/>
        <end position="29"/>
    </location>
</feature>